<gene>
    <name evidence="4" type="ORF">H8S11_12370</name>
</gene>
<sequence length="63" mass="6954">MKLDIKRIRKEKGISQEELAEKSGVSRPTISNLENNPDAVTTTDTLQKIALALDVKVSDFLSP</sequence>
<proteinExistence type="predicted"/>
<dbReference type="SMART" id="SM00530">
    <property type="entry name" value="HTH_XRE"/>
    <property type="match status" value="1"/>
</dbReference>
<protein>
    <submittedName>
        <fullName evidence="4">Helix-turn-helix transcriptional regulator</fullName>
    </submittedName>
</protein>
<dbReference type="InterPro" id="IPR050807">
    <property type="entry name" value="TransReg_Diox_bact_type"/>
</dbReference>
<evidence type="ECO:0000256" key="1">
    <source>
        <dbReference type="ARBA" id="ARBA00023125"/>
    </source>
</evidence>
<dbReference type="PANTHER" id="PTHR46797:SF1">
    <property type="entry name" value="METHYLPHOSPHONATE SYNTHASE"/>
    <property type="match status" value="1"/>
</dbReference>
<dbReference type="PROSITE" id="PS50943">
    <property type="entry name" value="HTH_CROC1"/>
    <property type="match status" value="1"/>
</dbReference>
<dbReference type="PANTHER" id="PTHR46797">
    <property type="entry name" value="HTH-TYPE TRANSCRIPTIONAL REGULATOR"/>
    <property type="match status" value="1"/>
</dbReference>
<evidence type="ECO:0000313" key="4">
    <source>
        <dbReference type="EMBL" id="MBC5723603.1"/>
    </source>
</evidence>
<dbReference type="SUPFAM" id="SSF47413">
    <property type="entry name" value="lambda repressor-like DNA-binding domains"/>
    <property type="match status" value="1"/>
</dbReference>
<dbReference type="GO" id="GO:0003677">
    <property type="term" value="F:DNA binding"/>
    <property type="evidence" value="ECO:0007669"/>
    <property type="project" value="UniProtKB-KW"/>
</dbReference>
<comment type="caution">
    <text evidence="4">The sequence shown here is derived from an EMBL/GenBank/DDBJ whole genome shotgun (WGS) entry which is preliminary data.</text>
</comment>
<dbReference type="Proteomes" id="UP000628736">
    <property type="component" value="Unassembled WGS sequence"/>
</dbReference>
<dbReference type="Pfam" id="PF01381">
    <property type="entry name" value="HTH_3"/>
    <property type="match status" value="1"/>
</dbReference>
<dbReference type="EMBL" id="JACOPO010000010">
    <property type="protein sequence ID" value="MBC5723603.1"/>
    <property type="molecule type" value="Genomic_DNA"/>
</dbReference>
<feature type="region of interest" description="Disordered" evidence="2">
    <location>
        <begin position="17"/>
        <end position="38"/>
    </location>
</feature>
<evidence type="ECO:0000256" key="2">
    <source>
        <dbReference type="SAM" id="MobiDB-lite"/>
    </source>
</evidence>
<evidence type="ECO:0000313" key="5">
    <source>
        <dbReference type="Proteomes" id="UP000628736"/>
    </source>
</evidence>
<name>A0A8J6JCH2_9FIRM</name>
<accession>A0A8J6JCH2</accession>
<dbReference type="GO" id="GO:0005829">
    <property type="term" value="C:cytosol"/>
    <property type="evidence" value="ECO:0007669"/>
    <property type="project" value="TreeGrafter"/>
</dbReference>
<dbReference type="RefSeq" id="WP_186853324.1">
    <property type="nucleotide sequence ID" value="NZ_JACOPO010000010.1"/>
</dbReference>
<evidence type="ECO:0000259" key="3">
    <source>
        <dbReference type="PROSITE" id="PS50943"/>
    </source>
</evidence>
<dbReference type="GO" id="GO:0003700">
    <property type="term" value="F:DNA-binding transcription factor activity"/>
    <property type="evidence" value="ECO:0007669"/>
    <property type="project" value="TreeGrafter"/>
</dbReference>
<dbReference type="CDD" id="cd00093">
    <property type="entry name" value="HTH_XRE"/>
    <property type="match status" value="1"/>
</dbReference>
<feature type="domain" description="HTH cro/C1-type" evidence="3">
    <location>
        <begin position="5"/>
        <end position="60"/>
    </location>
</feature>
<reference evidence="4" key="1">
    <citation type="submission" date="2020-08" db="EMBL/GenBank/DDBJ databases">
        <title>Genome public.</title>
        <authorList>
            <person name="Liu C."/>
            <person name="Sun Q."/>
        </authorList>
    </citation>
    <scope>NUCLEOTIDE SEQUENCE</scope>
    <source>
        <strain evidence="4">NSJ-23</strain>
    </source>
</reference>
<dbReference type="AlphaFoldDB" id="A0A8J6JCH2"/>
<feature type="compositionally biased region" description="Polar residues" evidence="2">
    <location>
        <begin position="26"/>
        <end position="38"/>
    </location>
</feature>
<dbReference type="InterPro" id="IPR001387">
    <property type="entry name" value="Cro/C1-type_HTH"/>
</dbReference>
<dbReference type="InterPro" id="IPR010982">
    <property type="entry name" value="Lambda_DNA-bd_dom_sf"/>
</dbReference>
<organism evidence="4 5">
    <name type="scientific">Flintibacter hominis</name>
    <dbReference type="NCBI Taxonomy" id="2763048"/>
    <lineage>
        <taxon>Bacteria</taxon>
        <taxon>Bacillati</taxon>
        <taxon>Bacillota</taxon>
        <taxon>Clostridia</taxon>
        <taxon>Eubacteriales</taxon>
        <taxon>Flintibacter</taxon>
    </lineage>
</organism>
<keyword evidence="1" id="KW-0238">DNA-binding</keyword>
<keyword evidence="5" id="KW-1185">Reference proteome</keyword>
<dbReference type="Gene3D" id="1.10.260.40">
    <property type="entry name" value="lambda repressor-like DNA-binding domains"/>
    <property type="match status" value="1"/>
</dbReference>